<dbReference type="GO" id="GO:0006508">
    <property type="term" value="P:proteolysis"/>
    <property type="evidence" value="ECO:0007669"/>
    <property type="project" value="UniProtKB-KW"/>
</dbReference>
<dbReference type="PANTHER" id="PTHR43806:SF11">
    <property type="entry name" value="CEREVISIN-RELATED"/>
    <property type="match status" value="1"/>
</dbReference>
<protein>
    <submittedName>
        <fullName evidence="10">Subtilisin family serine protease</fullName>
    </submittedName>
</protein>
<feature type="domain" description="Peptidase S8/S53" evidence="8">
    <location>
        <begin position="128"/>
        <end position="370"/>
    </location>
</feature>
<evidence type="ECO:0000256" key="5">
    <source>
        <dbReference type="PROSITE-ProRule" id="PRU01240"/>
    </source>
</evidence>
<feature type="active site" description="Charge relay system" evidence="5">
    <location>
        <position position="168"/>
    </location>
</feature>
<dbReference type="GO" id="GO:0008233">
    <property type="term" value="F:peptidase activity"/>
    <property type="evidence" value="ECO:0007669"/>
    <property type="project" value="UniProtKB-KW"/>
</dbReference>
<dbReference type="InterPro" id="IPR036852">
    <property type="entry name" value="Peptidase_S8/S53_dom_sf"/>
</dbReference>
<feature type="chain" id="PRO_5045645477" evidence="7">
    <location>
        <begin position="23"/>
        <end position="380"/>
    </location>
</feature>
<dbReference type="InterPro" id="IPR050131">
    <property type="entry name" value="Peptidase_S8_subtilisin-like"/>
</dbReference>
<evidence type="ECO:0000313" key="11">
    <source>
        <dbReference type="Proteomes" id="UP001241988"/>
    </source>
</evidence>
<evidence type="ECO:0000256" key="1">
    <source>
        <dbReference type="ARBA" id="ARBA00011073"/>
    </source>
</evidence>
<gene>
    <name evidence="10" type="ORF">QOZ98_001723</name>
</gene>
<dbReference type="PRINTS" id="PR00723">
    <property type="entry name" value="SUBTILISIN"/>
</dbReference>
<feature type="active site" description="Charge relay system" evidence="5">
    <location>
        <position position="135"/>
    </location>
</feature>
<dbReference type="EMBL" id="JAUSWB010000004">
    <property type="protein sequence ID" value="MDQ0428896.1"/>
    <property type="molecule type" value="Genomic_DNA"/>
</dbReference>
<dbReference type="PROSITE" id="PS00138">
    <property type="entry name" value="SUBTILASE_SER"/>
    <property type="match status" value="1"/>
</dbReference>
<name>A0ABU0GU62_9BACL</name>
<keyword evidence="7" id="KW-0732">Signal</keyword>
<dbReference type="InterPro" id="IPR054399">
    <property type="entry name" value="Fervidolysin-like_N_prodom"/>
</dbReference>
<keyword evidence="4 5" id="KW-0720">Serine protease</keyword>
<feature type="domain" description="Fervidolysin-like N-terminal prodomain" evidence="9">
    <location>
        <begin position="31"/>
        <end position="89"/>
    </location>
</feature>
<feature type="active site" description="Charge relay system" evidence="5">
    <location>
        <position position="322"/>
    </location>
</feature>
<keyword evidence="2 5" id="KW-0645">Protease</keyword>
<organism evidence="10 11">
    <name type="scientific">Planomicrobium stackebrandtii</name>
    <dbReference type="NCBI Taxonomy" id="253160"/>
    <lineage>
        <taxon>Bacteria</taxon>
        <taxon>Bacillati</taxon>
        <taxon>Bacillota</taxon>
        <taxon>Bacilli</taxon>
        <taxon>Bacillales</taxon>
        <taxon>Caryophanaceae</taxon>
        <taxon>Planomicrobium</taxon>
    </lineage>
</organism>
<feature type="signal peptide" evidence="7">
    <location>
        <begin position="1"/>
        <end position="22"/>
    </location>
</feature>
<dbReference type="Gene3D" id="3.40.50.200">
    <property type="entry name" value="Peptidase S8/S53 domain"/>
    <property type="match status" value="1"/>
</dbReference>
<dbReference type="PROSITE" id="PS00136">
    <property type="entry name" value="SUBTILASE_ASP"/>
    <property type="match status" value="1"/>
</dbReference>
<dbReference type="Pfam" id="PF00082">
    <property type="entry name" value="Peptidase_S8"/>
    <property type="match status" value="1"/>
</dbReference>
<dbReference type="InterPro" id="IPR015500">
    <property type="entry name" value="Peptidase_S8_subtilisin-rel"/>
</dbReference>
<proteinExistence type="inferred from homology"/>
<dbReference type="Proteomes" id="UP001241988">
    <property type="component" value="Unassembled WGS sequence"/>
</dbReference>
<evidence type="ECO:0000259" key="8">
    <source>
        <dbReference type="Pfam" id="PF00082"/>
    </source>
</evidence>
<dbReference type="PROSITE" id="PS51892">
    <property type="entry name" value="SUBTILASE"/>
    <property type="match status" value="1"/>
</dbReference>
<evidence type="ECO:0000256" key="4">
    <source>
        <dbReference type="ARBA" id="ARBA00022825"/>
    </source>
</evidence>
<dbReference type="InterPro" id="IPR000209">
    <property type="entry name" value="Peptidase_S8/S53_dom"/>
</dbReference>
<dbReference type="InterPro" id="IPR023828">
    <property type="entry name" value="Peptidase_S8_Ser-AS"/>
</dbReference>
<evidence type="ECO:0000256" key="7">
    <source>
        <dbReference type="SAM" id="SignalP"/>
    </source>
</evidence>
<dbReference type="Pfam" id="PF22148">
    <property type="entry name" value="Fervidolysin_NPro-like"/>
    <property type="match status" value="1"/>
</dbReference>
<keyword evidence="3 5" id="KW-0378">Hydrolase</keyword>
<comment type="similarity">
    <text evidence="1 5 6">Belongs to the peptidase S8 family.</text>
</comment>
<evidence type="ECO:0000259" key="9">
    <source>
        <dbReference type="Pfam" id="PF22148"/>
    </source>
</evidence>
<evidence type="ECO:0000256" key="2">
    <source>
        <dbReference type="ARBA" id="ARBA00022670"/>
    </source>
</evidence>
<dbReference type="PANTHER" id="PTHR43806">
    <property type="entry name" value="PEPTIDASE S8"/>
    <property type="match status" value="1"/>
</dbReference>
<evidence type="ECO:0000313" key="10">
    <source>
        <dbReference type="EMBL" id="MDQ0428896.1"/>
    </source>
</evidence>
<dbReference type="InterPro" id="IPR023827">
    <property type="entry name" value="Peptidase_S8_Asp-AS"/>
</dbReference>
<accession>A0ABU0GU62</accession>
<sequence length="380" mass="40179">MKKTISLFLVLPLLFTVFTANENRVFAEEGPQQVIVKYKENSQSAAAEAQSANLNNETDMAALEVPAGKTAASFMQELKAKGDVEFVEPDYRIELAYTPNDPEFAKLQYHHKKVGTAAAWKQTKGSADVVVAVIDDGMDLLHAELANQFIAPYDALNKQAGTISPGFHGTHVAGLIAGSADNGIWGAGVAPHTKIMPIDVFDDGGFAYTSDLIHGIEHAIASNVDIINMSLGSYYYSKALDQAIQQAHKEGIVIVAAAGNDGTRSAHYPSSLANVISVGAVTNNDTSSLFSNKGPSIDVTAPGTEVYSSLPNNLFGPLSGTSMAAPIVSGVAALIKADQPSLSNKEIEKLIFSSSDDLGKAGRDDVYGHGRVNAKKALKN</sequence>
<dbReference type="InterPro" id="IPR022398">
    <property type="entry name" value="Peptidase_S8_His-AS"/>
</dbReference>
<evidence type="ECO:0000256" key="6">
    <source>
        <dbReference type="RuleBase" id="RU003355"/>
    </source>
</evidence>
<dbReference type="SUPFAM" id="SSF52743">
    <property type="entry name" value="Subtilisin-like"/>
    <property type="match status" value="1"/>
</dbReference>
<dbReference type="RefSeq" id="WP_308787046.1">
    <property type="nucleotide sequence ID" value="NZ_JAUSWB010000004.1"/>
</dbReference>
<keyword evidence="11" id="KW-1185">Reference proteome</keyword>
<reference evidence="10 11" key="1">
    <citation type="submission" date="2023-07" db="EMBL/GenBank/DDBJ databases">
        <title>Genomic Encyclopedia of Type Strains, Phase IV (KMG-IV): sequencing the most valuable type-strain genomes for metagenomic binning, comparative biology and taxonomic classification.</title>
        <authorList>
            <person name="Goeker M."/>
        </authorList>
    </citation>
    <scope>NUCLEOTIDE SEQUENCE [LARGE SCALE GENOMIC DNA]</scope>
    <source>
        <strain evidence="10 11">DSM 16419</strain>
    </source>
</reference>
<evidence type="ECO:0000256" key="3">
    <source>
        <dbReference type="ARBA" id="ARBA00022801"/>
    </source>
</evidence>
<dbReference type="PROSITE" id="PS00137">
    <property type="entry name" value="SUBTILASE_HIS"/>
    <property type="match status" value="1"/>
</dbReference>
<comment type="caution">
    <text evidence="10">The sequence shown here is derived from an EMBL/GenBank/DDBJ whole genome shotgun (WGS) entry which is preliminary data.</text>
</comment>